<dbReference type="EMBL" id="QPJD01000017">
    <property type="protein sequence ID" value="RCW42404.1"/>
    <property type="molecule type" value="Genomic_DNA"/>
</dbReference>
<dbReference type="GO" id="GO:0016491">
    <property type="term" value="F:oxidoreductase activity"/>
    <property type="evidence" value="ECO:0007669"/>
    <property type="project" value="UniProtKB-KW"/>
</dbReference>
<dbReference type="CDD" id="cd05370">
    <property type="entry name" value="SDR_c2"/>
    <property type="match status" value="1"/>
</dbReference>
<comment type="similarity">
    <text evidence="1 3">Belongs to the short-chain dehydrogenases/reductases (SDR) family.</text>
</comment>
<dbReference type="InterPro" id="IPR002347">
    <property type="entry name" value="SDR_fam"/>
</dbReference>
<proteinExistence type="inferred from homology"/>
<dbReference type="PANTHER" id="PTHR44196:SF1">
    <property type="entry name" value="DEHYDROGENASE_REDUCTASE SDR FAMILY MEMBER 7B"/>
    <property type="match status" value="1"/>
</dbReference>
<organism evidence="4 5">
    <name type="scientific">Paenibacillus prosopidis</name>
    <dbReference type="NCBI Taxonomy" id="630520"/>
    <lineage>
        <taxon>Bacteria</taxon>
        <taxon>Bacillati</taxon>
        <taxon>Bacillota</taxon>
        <taxon>Bacilli</taxon>
        <taxon>Bacillales</taxon>
        <taxon>Paenibacillaceae</taxon>
        <taxon>Paenibacillus</taxon>
    </lineage>
</organism>
<gene>
    <name evidence="4" type="ORF">DFP97_117128</name>
</gene>
<evidence type="ECO:0000313" key="5">
    <source>
        <dbReference type="Proteomes" id="UP000252415"/>
    </source>
</evidence>
<keyword evidence="2" id="KW-0560">Oxidoreductase</keyword>
<dbReference type="InterPro" id="IPR036291">
    <property type="entry name" value="NAD(P)-bd_dom_sf"/>
</dbReference>
<dbReference type="GO" id="GO:0016020">
    <property type="term" value="C:membrane"/>
    <property type="evidence" value="ECO:0007669"/>
    <property type="project" value="TreeGrafter"/>
</dbReference>
<dbReference type="PROSITE" id="PS00061">
    <property type="entry name" value="ADH_SHORT"/>
    <property type="match status" value="1"/>
</dbReference>
<dbReference type="AlphaFoldDB" id="A0A368VLM1"/>
<protein>
    <submittedName>
        <fullName evidence="4">Putative oxidoreductase</fullName>
    </submittedName>
</protein>
<accession>A0A368VLM1</accession>
<dbReference type="InterPro" id="IPR020904">
    <property type="entry name" value="Sc_DH/Rdtase_CS"/>
</dbReference>
<evidence type="ECO:0000256" key="1">
    <source>
        <dbReference type="ARBA" id="ARBA00006484"/>
    </source>
</evidence>
<dbReference type="Proteomes" id="UP000252415">
    <property type="component" value="Unassembled WGS sequence"/>
</dbReference>
<dbReference type="Pfam" id="PF00106">
    <property type="entry name" value="adh_short"/>
    <property type="match status" value="1"/>
</dbReference>
<evidence type="ECO:0000256" key="3">
    <source>
        <dbReference type="RuleBase" id="RU000363"/>
    </source>
</evidence>
<evidence type="ECO:0000313" key="4">
    <source>
        <dbReference type="EMBL" id="RCW42404.1"/>
    </source>
</evidence>
<dbReference type="RefSeq" id="WP_114382998.1">
    <property type="nucleotide sequence ID" value="NZ_QPJD01000017.1"/>
</dbReference>
<dbReference type="Gene3D" id="3.40.50.720">
    <property type="entry name" value="NAD(P)-binding Rossmann-like Domain"/>
    <property type="match status" value="1"/>
</dbReference>
<evidence type="ECO:0000256" key="2">
    <source>
        <dbReference type="ARBA" id="ARBA00023002"/>
    </source>
</evidence>
<reference evidence="4 5" key="1">
    <citation type="submission" date="2018-07" db="EMBL/GenBank/DDBJ databases">
        <title>Genomic Encyclopedia of Type Strains, Phase III (KMG-III): the genomes of soil and plant-associated and newly described type strains.</title>
        <authorList>
            <person name="Whitman W."/>
        </authorList>
    </citation>
    <scope>NUCLEOTIDE SEQUENCE [LARGE SCALE GENOMIC DNA]</scope>
    <source>
        <strain evidence="4 5">CECT 7506</strain>
    </source>
</reference>
<dbReference type="PRINTS" id="PR00081">
    <property type="entry name" value="GDHRDH"/>
</dbReference>
<dbReference type="PRINTS" id="PR00080">
    <property type="entry name" value="SDRFAMILY"/>
</dbReference>
<dbReference type="SUPFAM" id="SSF51735">
    <property type="entry name" value="NAD(P)-binding Rossmann-fold domains"/>
    <property type="match status" value="1"/>
</dbReference>
<dbReference type="OrthoDB" id="9810734at2"/>
<name>A0A368VLM1_9BACL</name>
<comment type="caution">
    <text evidence="4">The sequence shown here is derived from an EMBL/GenBank/DDBJ whole genome shotgun (WGS) entry which is preliminary data.</text>
</comment>
<sequence>MKMDTNTILITGGTSGIGFELATQLLQLGNTVIITGRDQSKLDLAKRKLPNVHTFQCDVSDPKEISDLFEKVTSQFPELNFLINNAGVMRALNLHTKEVDLEDINSEIVINLSGSIRMVKQFLSHLKAKKSAAIMNVSSGLAFVPYPVSPVYCATKAGVHSFTQSLRMQLKDTNIKVFELAPPAVQTPLLEAFDGDEIKGVKPMDAGKMVKYAIKGLEKDRFEILPGQSSLLKFMSRFAPQFMLNQMSKTVGNMLTQSKS</sequence>
<keyword evidence="5" id="KW-1185">Reference proteome</keyword>
<dbReference type="PANTHER" id="PTHR44196">
    <property type="entry name" value="DEHYDROGENASE/REDUCTASE SDR FAMILY MEMBER 7B"/>
    <property type="match status" value="1"/>
</dbReference>